<dbReference type="GO" id="GO:0005516">
    <property type="term" value="F:calmodulin binding"/>
    <property type="evidence" value="ECO:0007669"/>
    <property type="project" value="UniProtKB-KW"/>
</dbReference>
<dbReference type="Pfam" id="PF00464">
    <property type="entry name" value="SHMT"/>
    <property type="match status" value="1"/>
</dbReference>
<accession>A0A2G2X6N6</accession>
<dbReference type="Proteomes" id="UP000224567">
    <property type="component" value="Unassembled WGS sequence"/>
</dbReference>
<dbReference type="Gene3D" id="3.40.640.10">
    <property type="entry name" value="Type I PLP-dependent aspartate aminotransferase-like (Major domain)"/>
    <property type="match status" value="1"/>
</dbReference>
<dbReference type="AlphaFoldDB" id="A0A2G2X6N6"/>
<keyword evidence="5" id="KW-1185">Reference proteome</keyword>
<evidence type="ECO:0000259" key="3">
    <source>
        <dbReference type="Pfam" id="PF00464"/>
    </source>
</evidence>
<dbReference type="PANTHER" id="PTHR32295:SF258">
    <property type="entry name" value="PROTEIN IQ-DOMAIN 1-LIKE"/>
    <property type="match status" value="1"/>
</dbReference>
<keyword evidence="1" id="KW-0112">Calmodulin-binding</keyword>
<comment type="caution">
    <text evidence="4">The sequence shown here is derived from an EMBL/GenBank/DDBJ whole genome shotgun (WGS) entry which is preliminary data.</text>
</comment>
<dbReference type="SUPFAM" id="SSF53383">
    <property type="entry name" value="PLP-dependent transferases"/>
    <property type="match status" value="1"/>
</dbReference>
<proteinExistence type="inferred from homology"/>
<dbReference type="EMBL" id="MLFT02000003">
    <property type="protein sequence ID" value="PHT53147.1"/>
    <property type="molecule type" value="Genomic_DNA"/>
</dbReference>
<reference evidence="5" key="2">
    <citation type="journal article" date="2017" name="J. Anim. Genet.">
        <title>Multiple reference genome sequences of hot pepper reveal the massive evolution of plant disease resistance genes by retroduplication.</title>
        <authorList>
            <person name="Kim S."/>
            <person name="Park J."/>
            <person name="Yeom S.-I."/>
            <person name="Kim Y.-M."/>
            <person name="Seo E."/>
            <person name="Kim K.-T."/>
            <person name="Kim M.-S."/>
            <person name="Lee J.M."/>
            <person name="Cheong K."/>
            <person name="Shin H.-S."/>
            <person name="Kim S.-B."/>
            <person name="Han K."/>
            <person name="Lee J."/>
            <person name="Park M."/>
            <person name="Lee H.-A."/>
            <person name="Lee H.-Y."/>
            <person name="Lee Y."/>
            <person name="Oh S."/>
            <person name="Lee J.H."/>
            <person name="Choi E."/>
            <person name="Choi E."/>
            <person name="Lee S.E."/>
            <person name="Jeon J."/>
            <person name="Kim H."/>
            <person name="Choi G."/>
            <person name="Song H."/>
            <person name="Lee J."/>
            <person name="Lee S.-C."/>
            <person name="Kwon J.-K."/>
            <person name="Lee H.-Y."/>
            <person name="Koo N."/>
            <person name="Hong Y."/>
            <person name="Kim R.W."/>
            <person name="Kang W.-H."/>
            <person name="Huh J.H."/>
            <person name="Kang B.-C."/>
            <person name="Yang T.-J."/>
            <person name="Lee Y.-H."/>
            <person name="Bennetzen J.L."/>
            <person name="Choi D."/>
        </authorList>
    </citation>
    <scope>NUCLEOTIDE SEQUENCE [LARGE SCALE GENOMIC DNA]</scope>
    <source>
        <strain evidence="5">cv. PBC81</strain>
    </source>
</reference>
<evidence type="ECO:0000313" key="5">
    <source>
        <dbReference type="Proteomes" id="UP000224567"/>
    </source>
</evidence>
<organism evidence="4 5">
    <name type="scientific">Capsicum baccatum</name>
    <name type="common">Peruvian pepper</name>
    <dbReference type="NCBI Taxonomy" id="33114"/>
    <lineage>
        <taxon>Eukaryota</taxon>
        <taxon>Viridiplantae</taxon>
        <taxon>Streptophyta</taxon>
        <taxon>Embryophyta</taxon>
        <taxon>Tracheophyta</taxon>
        <taxon>Spermatophyta</taxon>
        <taxon>Magnoliopsida</taxon>
        <taxon>eudicotyledons</taxon>
        <taxon>Gunneridae</taxon>
        <taxon>Pentapetalae</taxon>
        <taxon>asterids</taxon>
        <taxon>lamiids</taxon>
        <taxon>Solanales</taxon>
        <taxon>Solanaceae</taxon>
        <taxon>Solanoideae</taxon>
        <taxon>Capsiceae</taxon>
        <taxon>Capsicum</taxon>
    </lineage>
</organism>
<sequence length="172" mass="18609">MVSGLLKPVTLEEVKNEQTKRAYSVAVATTATAEAAVAAAHAAEVVRLTTVIQFPDKSQEEVAAVKVQTAFQGYLTRRSLRALRGHVRLKSLVDGPTTKRQTANALKCMQTLSQPLSGSHANFHVYTALLKPHERIMALDLPHGGHLYHGYQVGSDIALIFVSQNVGDALLL</sequence>
<feature type="domain" description="Serine hydroxymethyltransferase-like" evidence="3">
    <location>
        <begin position="111"/>
        <end position="156"/>
    </location>
</feature>
<evidence type="ECO:0000256" key="1">
    <source>
        <dbReference type="ARBA" id="ARBA00022860"/>
    </source>
</evidence>
<dbReference type="PROSITE" id="PS50096">
    <property type="entry name" value="IQ"/>
    <property type="match status" value="1"/>
</dbReference>
<reference evidence="4 5" key="1">
    <citation type="journal article" date="2017" name="Genome Biol.">
        <title>New reference genome sequences of hot pepper reveal the massive evolution of plant disease-resistance genes by retroduplication.</title>
        <authorList>
            <person name="Kim S."/>
            <person name="Park J."/>
            <person name="Yeom S.I."/>
            <person name="Kim Y.M."/>
            <person name="Seo E."/>
            <person name="Kim K.T."/>
            <person name="Kim M.S."/>
            <person name="Lee J.M."/>
            <person name="Cheong K."/>
            <person name="Shin H.S."/>
            <person name="Kim S.B."/>
            <person name="Han K."/>
            <person name="Lee J."/>
            <person name="Park M."/>
            <person name="Lee H.A."/>
            <person name="Lee H.Y."/>
            <person name="Lee Y."/>
            <person name="Oh S."/>
            <person name="Lee J.H."/>
            <person name="Choi E."/>
            <person name="Choi E."/>
            <person name="Lee S.E."/>
            <person name="Jeon J."/>
            <person name="Kim H."/>
            <person name="Choi G."/>
            <person name="Song H."/>
            <person name="Lee J."/>
            <person name="Lee S.C."/>
            <person name="Kwon J.K."/>
            <person name="Lee H.Y."/>
            <person name="Koo N."/>
            <person name="Hong Y."/>
            <person name="Kim R.W."/>
            <person name="Kang W.H."/>
            <person name="Huh J.H."/>
            <person name="Kang B.C."/>
            <person name="Yang T.J."/>
            <person name="Lee Y.H."/>
            <person name="Bennetzen J.L."/>
            <person name="Choi D."/>
        </authorList>
    </citation>
    <scope>NUCLEOTIDE SEQUENCE [LARGE SCALE GENOMIC DNA]</scope>
    <source>
        <strain evidence="5">cv. PBC81</strain>
    </source>
</reference>
<protein>
    <recommendedName>
        <fullName evidence="3">Serine hydroxymethyltransferase-like domain-containing protein</fullName>
    </recommendedName>
</protein>
<dbReference type="InterPro" id="IPR015424">
    <property type="entry name" value="PyrdxlP-dep_Trfase"/>
</dbReference>
<dbReference type="Gene3D" id="1.20.5.1190">
    <property type="entry name" value="iswi atpase"/>
    <property type="match status" value="1"/>
</dbReference>
<dbReference type="InterPro" id="IPR015421">
    <property type="entry name" value="PyrdxlP-dep_Trfase_major"/>
</dbReference>
<dbReference type="OrthoDB" id="1298402at2759"/>
<evidence type="ECO:0000256" key="2">
    <source>
        <dbReference type="ARBA" id="ARBA00024341"/>
    </source>
</evidence>
<comment type="similarity">
    <text evidence="2">Belongs to the IQD family.</text>
</comment>
<dbReference type="STRING" id="33114.A0A2G2X6N6"/>
<gene>
    <name evidence="4" type="ORF">CQW23_07609</name>
</gene>
<name>A0A2G2X6N6_CAPBA</name>
<dbReference type="PANTHER" id="PTHR32295">
    <property type="entry name" value="IQ-DOMAIN 5-RELATED"/>
    <property type="match status" value="1"/>
</dbReference>
<dbReference type="InterPro" id="IPR039429">
    <property type="entry name" value="SHMT-like_dom"/>
</dbReference>
<evidence type="ECO:0000313" key="4">
    <source>
        <dbReference type="EMBL" id="PHT53147.1"/>
    </source>
</evidence>